<keyword evidence="2" id="KW-1185">Reference proteome</keyword>
<evidence type="ECO:0000313" key="2">
    <source>
        <dbReference type="Proteomes" id="UP000607653"/>
    </source>
</evidence>
<name>A0A822XRL8_NELNU</name>
<dbReference type="EMBL" id="DUZY01000001">
    <property type="protein sequence ID" value="DAD22662.1"/>
    <property type="molecule type" value="Genomic_DNA"/>
</dbReference>
<gene>
    <name evidence="1" type="ORF">HUJ06_024125</name>
</gene>
<protein>
    <submittedName>
        <fullName evidence="1">Uncharacterized protein</fullName>
    </submittedName>
</protein>
<reference evidence="1 2" key="1">
    <citation type="journal article" date="2020" name="Mol. Biol. Evol.">
        <title>Distinct Expression and Methylation Patterns for Genes with Different Fates following a Single Whole-Genome Duplication in Flowering Plants.</title>
        <authorList>
            <person name="Shi T."/>
            <person name="Rahmani R.S."/>
            <person name="Gugger P.F."/>
            <person name="Wang M."/>
            <person name="Li H."/>
            <person name="Zhang Y."/>
            <person name="Li Z."/>
            <person name="Wang Q."/>
            <person name="Van de Peer Y."/>
            <person name="Marchal K."/>
            <person name="Chen J."/>
        </authorList>
    </citation>
    <scope>NUCLEOTIDE SEQUENCE [LARGE SCALE GENOMIC DNA]</scope>
    <source>
        <tissue evidence="1">Leaf</tissue>
    </source>
</reference>
<organism evidence="1 2">
    <name type="scientific">Nelumbo nucifera</name>
    <name type="common">Sacred lotus</name>
    <dbReference type="NCBI Taxonomy" id="4432"/>
    <lineage>
        <taxon>Eukaryota</taxon>
        <taxon>Viridiplantae</taxon>
        <taxon>Streptophyta</taxon>
        <taxon>Embryophyta</taxon>
        <taxon>Tracheophyta</taxon>
        <taxon>Spermatophyta</taxon>
        <taxon>Magnoliopsida</taxon>
        <taxon>Proteales</taxon>
        <taxon>Nelumbonaceae</taxon>
        <taxon>Nelumbo</taxon>
    </lineage>
</organism>
<dbReference type="PANTHER" id="PTHR45523:SF1">
    <property type="entry name" value="TETRATRICOPEPTIDE REPEAT (TPR)-CONTAINING PROTEIN"/>
    <property type="match status" value="1"/>
</dbReference>
<accession>A0A822XRL8</accession>
<evidence type="ECO:0000313" key="1">
    <source>
        <dbReference type="EMBL" id="DAD22662.1"/>
    </source>
</evidence>
<comment type="caution">
    <text evidence="1">The sequence shown here is derived from an EMBL/GenBank/DDBJ whole genome shotgun (WGS) entry which is preliminary data.</text>
</comment>
<proteinExistence type="predicted"/>
<dbReference type="AlphaFoldDB" id="A0A822XRL8"/>
<sequence length="97" mass="11034">MSTRYVVALHRIKDTKRSQYPTEQLSWAANEMVLILREGDSATIELRIAWAGLAMVHKAQYEIAATFETGHNDLTKVEERALYTLKQAIEEDPNDAV</sequence>
<dbReference type="PANTHER" id="PTHR45523">
    <property type="entry name" value="TETRATRICOPEPTIDE REPEAT (TPR)-CONTAINING PROTEIN-RELATED"/>
    <property type="match status" value="1"/>
</dbReference>
<dbReference type="Proteomes" id="UP000607653">
    <property type="component" value="Unassembled WGS sequence"/>
</dbReference>